<dbReference type="Pfam" id="PF00155">
    <property type="entry name" value="Aminotran_1_2"/>
    <property type="match status" value="1"/>
</dbReference>
<dbReference type="SUPFAM" id="SSF46785">
    <property type="entry name" value="Winged helix' DNA-binding domain"/>
    <property type="match status" value="1"/>
</dbReference>
<dbReference type="Gene3D" id="3.90.1150.10">
    <property type="entry name" value="Aspartate Aminotransferase, domain 1"/>
    <property type="match status" value="1"/>
</dbReference>
<organism evidence="7 8">
    <name type="scientific">Jannaschia pagri</name>
    <dbReference type="NCBI Taxonomy" id="2829797"/>
    <lineage>
        <taxon>Bacteria</taxon>
        <taxon>Pseudomonadati</taxon>
        <taxon>Pseudomonadota</taxon>
        <taxon>Alphaproteobacteria</taxon>
        <taxon>Rhodobacterales</taxon>
        <taxon>Roseobacteraceae</taxon>
        <taxon>Jannaschia</taxon>
    </lineage>
</organism>
<protein>
    <submittedName>
        <fullName evidence="7">GntR family transcriptional regulator</fullName>
    </submittedName>
</protein>
<dbReference type="EMBL" id="BPFH01000004">
    <property type="protein sequence ID" value="GIT95597.1"/>
    <property type="molecule type" value="Genomic_DNA"/>
</dbReference>
<dbReference type="InterPro" id="IPR051446">
    <property type="entry name" value="HTH_trans_reg/aminotransferase"/>
</dbReference>
<dbReference type="CDD" id="cd00609">
    <property type="entry name" value="AAT_like"/>
    <property type="match status" value="1"/>
</dbReference>
<keyword evidence="3" id="KW-0805">Transcription regulation</keyword>
<dbReference type="InterPro" id="IPR015424">
    <property type="entry name" value="PyrdxlP-dep_Trfase"/>
</dbReference>
<dbReference type="SUPFAM" id="SSF53383">
    <property type="entry name" value="PLP-dependent transferases"/>
    <property type="match status" value="1"/>
</dbReference>
<evidence type="ECO:0000256" key="2">
    <source>
        <dbReference type="ARBA" id="ARBA00022898"/>
    </source>
</evidence>
<dbReference type="PROSITE" id="PS50949">
    <property type="entry name" value="HTH_GNTR"/>
    <property type="match status" value="1"/>
</dbReference>
<dbReference type="Gene3D" id="3.40.640.10">
    <property type="entry name" value="Type I PLP-dependent aspartate aminotransferase-like (Major domain)"/>
    <property type="match status" value="1"/>
</dbReference>
<keyword evidence="4" id="KW-0238">DNA-binding</keyword>
<evidence type="ECO:0000313" key="7">
    <source>
        <dbReference type="EMBL" id="GIT95597.1"/>
    </source>
</evidence>
<dbReference type="Proteomes" id="UP000786693">
    <property type="component" value="Unassembled WGS sequence"/>
</dbReference>
<dbReference type="InterPro" id="IPR036388">
    <property type="entry name" value="WH-like_DNA-bd_sf"/>
</dbReference>
<evidence type="ECO:0000313" key="8">
    <source>
        <dbReference type="Proteomes" id="UP000786693"/>
    </source>
</evidence>
<proteinExistence type="inferred from homology"/>
<keyword evidence="2" id="KW-0663">Pyridoxal phosphate</keyword>
<feature type="domain" description="HTH gntR-type" evidence="6">
    <location>
        <begin position="19"/>
        <end position="87"/>
    </location>
</feature>
<dbReference type="CDD" id="cd07377">
    <property type="entry name" value="WHTH_GntR"/>
    <property type="match status" value="1"/>
</dbReference>
<evidence type="ECO:0000259" key="6">
    <source>
        <dbReference type="PROSITE" id="PS50949"/>
    </source>
</evidence>
<dbReference type="RefSeq" id="WP_220749109.1">
    <property type="nucleotide sequence ID" value="NZ_BPFH01000004.1"/>
</dbReference>
<comment type="caution">
    <text evidence="7">The sequence shown here is derived from an EMBL/GenBank/DDBJ whole genome shotgun (WGS) entry which is preliminary data.</text>
</comment>
<dbReference type="PANTHER" id="PTHR46577">
    <property type="entry name" value="HTH-TYPE TRANSCRIPTIONAL REGULATORY PROTEIN GABR"/>
    <property type="match status" value="1"/>
</dbReference>
<accession>A0ABQ4NMG4</accession>
<dbReference type="SMART" id="SM00345">
    <property type="entry name" value="HTH_GNTR"/>
    <property type="match status" value="1"/>
</dbReference>
<keyword evidence="8" id="KW-1185">Reference proteome</keyword>
<sequence length="477" mass="51933">MGTITESNIIQVDFGGDDRPKYVVVESAVRAAIARGDLTPGTRLPPVRDLAWRIGVTPGTIARAYARLTDSGELEAQVGRGTFVAEPSGPAPIYREFQALEVDSTPHNTGGDVYEVNLLSPHLPSVGQARLIRDLLKEVAEDPPSGMMHYPSFASERPARAAAAQFLSHPSLGPVEADDIALTHGGQHGIAMVMQSVLTGRRPVVLVEELTYPGFRRMAETMRAEVVPIAMDSDGLRPDALEAAARQVDAQLLCTSPEVHNPTARVTPEARRREIVAVARETNLQILEDDCYRMEPGPLPSYRLLAPERTWHIASIAKTITPALRLGFAIAPSGRQVALRRAAEYNSFGMATPLSDLMARLLVHPDLPELMDETRRMVSTYAEAAADILSGYDLVWRQDVSFLWLTLPVGWRASAFCRAAEAAGVKLRAAEEYAGRDTNAPHAVRFAINAGVSLDSFRSAIRRLKELLDNPQGGLDV</sequence>
<dbReference type="InterPro" id="IPR036390">
    <property type="entry name" value="WH_DNA-bd_sf"/>
</dbReference>
<evidence type="ECO:0000256" key="4">
    <source>
        <dbReference type="ARBA" id="ARBA00023125"/>
    </source>
</evidence>
<keyword evidence="5" id="KW-0804">Transcription</keyword>
<reference evidence="7 8" key="1">
    <citation type="submission" date="2021-05" db="EMBL/GenBank/DDBJ databases">
        <title>Bacteria Genome sequencing.</title>
        <authorList>
            <person name="Takabe Y."/>
            <person name="Nakajima Y."/>
            <person name="Suzuki S."/>
            <person name="Shiozaki T."/>
        </authorList>
    </citation>
    <scope>NUCLEOTIDE SEQUENCE [LARGE SCALE GENOMIC DNA]</scope>
    <source>
        <strain evidence="7 8">AI_62</strain>
    </source>
</reference>
<evidence type="ECO:0000256" key="3">
    <source>
        <dbReference type="ARBA" id="ARBA00023015"/>
    </source>
</evidence>
<name>A0ABQ4NMG4_9RHOB</name>
<dbReference type="InterPro" id="IPR004839">
    <property type="entry name" value="Aminotransferase_I/II_large"/>
</dbReference>
<gene>
    <name evidence="7" type="ORF">JANAI62_22200</name>
</gene>
<dbReference type="InterPro" id="IPR015422">
    <property type="entry name" value="PyrdxlP-dep_Trfase_small"/>
</dbReference>
<evidence type="ECO:0000256" key="5">
    <source>
        <dbReference type="ARBA" id="ARBA00023163"/>
    </source>
</evidence>
<dbReference type="InterPro" id="IPR000524">
    <property type="entry name" value="Tscrpt_reg_HTH_GntR"/>
</dbReference>
<comment type="similarity">
    <text evidence="1">In the C-terminal section; belongs to the class-I pyridoxal-phosphate-dependent aminotransferase family.</text>
</comment>
<dbReference type="PANTHER" id="PTHR46577:SF1">
    <property type="entry name" value="HTH-TYPE TRANSCRIPTIONAL REGULATORY PROTEIN GABR"/>
    <property type="match status" value="1"/>
</dbReference>
<dbReference type="Pfam" id="PF00392">
    <property type="entry name" value="GntR"/>
    <property type="match status" value="1"/>
</dbReference>
<evidence type="ECO:0000256" key="1">
    <source>
        <dbReference type="ARBA" id="ARBA00005384"/>
    </source>
</evidence>
<dbReference type="Gene3D" id="1.10.10.10">
    <property type="entry name" value="Winged helix-like DNA-binding domain superfamily/Winged helix DNA-binding domain"/>
    <property type="match status" value="1"/>
</dbReference>
<dbReference type="InterPro" id="IPR015421">
    <property type="entry name" value="PyrdxlP-dep_Trfase_major"/>
</dbReference>